<dbReference type="AlphaFoldDB" id="A0AAD5XC62"/>
<reference evidence="2" key="1">
    <citation type="submission" date="2020-05" db="EMBL/GenBank/DDBJ databases">
        <title>Phylogenomic resolution of chytrid fungi.</title>
        <authorList>
            <person name="Stajich J.E."/>
            <person name="Amses K."/>
            <person name="Simmons R."/>
            <person name="Seto K."/>
            <person name="Myers J."/>
            <person name="Bonds A."/>
            <person name="Quandt C.A."/>
            <person name="Barry K."/>
            <person name="Liu P."/>
            <person name="Grigoriev I."/>
            <person name="Longcore J.E."/>
            <person name="James T.Y."/>
        </authorList>
    </citation>
    <scope>NUCLEOTIDE SEQUENCE</scope>
    <source>
        <strain evidence="2">JEL0513</strain>
    </source>
</reference>
<organism evidence="2 3">
    <name type="scientific">Physocladia obscura</name>
    <dbReference type="NCBI Taxonomy" id="109957"/>
    <lineage>
        <taxon>Eukaryota</taxon>
        <taxon>Fungi</taxon>
        <taxon>Fungi incertae sedis</taxon>
        <taxon>Chytridiomycota</taxon>
        <taxon>Chytridiomycota incertae sedis</taxon>
        <taxon>Chytridiomycetes</taxon>
        <taxon>Chytridiales</taxon>
        <taxon>Chytriomycetaceae</taxon>
        <taxon>Physocladia</taxon>
    </lineage>
</organism>
<feature type="region of interest" description="Disordered" evidence="1">
    <location>
        <begin position="377"/>
        <end position="396"/>
    </location>
</feature>
<feature type="region of interest" description="Disordered" evidence="1">
    <location>
        <begin position="313"/>
        <end position="333"/>
    </location>
</feature>
<feature type="non-terminal residue" evidence="2">
    <location>
        <position position="1"/>
    </location>
</feature>
<feature type="region of interest" description="Disordered" evidence="1">
    <location>
        <begin position="996"/>
        <end position="1020"/>
    </location>
</feature>
<sequence length="1073" mass="117170">LRTEFSGSPYDIKIDMLSLGSHNPSTYSEATPEQRVLGDFSNFGPVANINSLQIDRQESELNERQTTYVALAVDSDALPSVRDDDASESGELKVSTAANGSFFFERDTSADKIKSDSVDNGGAASAVRQPRKIVAEDASEISGWSNAFSAAASNAPDFEPLSSEKLFQKRASIIDRVFSKLQRREKNSGGGAFFGFAIEDEHERAKNSWNVRNSGEEDTGDTLSFPVRVPTKRASLVDRLLIRRSAQEDGDLNDDNVILSSKGKNRQDIGDQAEVSETSNTNHSNDDDDALNSGTLSLKRRSIYNVIKSISASNQTDSSNNETANSSPLERLSMKNVIKSSSTNKQLETTNTDDYDQAKSESILAKRKSLYEVIKSASTVDRSETNDEDEATYGKPDFASSKRRSIYEIIKSVSAVNQTENLVQNSNASNDDNDDNDATPIEQPEIFVAKRRSIYNILRPSATKSFEITSDTEPTDAAYAKPDHVVSKRRSIYSVLKSQKTAVNQITSDTEVDPANPKSDGVIARKRSRYNVLKSPNSATSQPDVTGDFEGDTKPDRIVSKRRSIYNVLTSAANQLTATSDPEADVIYVKPDSVTPSKRQSIYAALKTAVGKLEDSGDNSSNANVNDEAEYIKPDSALAKRRSIYTVLMSPEKSQIGNETSVTAGSTPSKRLSIYKTAKSPSTSSQAEVLQQISVSDEPAVLELTTPSKRRSIYNLIKPMGTQQQSETLTQSSNTSKNDDQEKDEEYSKTPSKRLQIYNVMTSVSSAELGSRKQKPTAASTSVVTGSETLDFRAANDSPPPSFLQEQQELQQEEVMNTPSKKKSWMQMPTNKRKESTTVLPLQAVAVAGKKSIVSVISPASVVSTPSQTATTSPASVSRQKRSSFFEKFFFRGTSSSSLFPDGRSATNASTSVVEDSSVPVTSPNTTLVSKFQRKASHRNSVVFRESLNSDHSDIDAISEEYSEDEGDGGDVLENKDAVDDERDVAVHISQENVGVRENESARATQQVASNNSSSKNPIHAATVNSSENTATVAKNDTAEEAYMSVKQRYNAQQGLGKQGSLAYEMSLEWMFY</sequence>
<keyword evidence="3" id="KW-1185">Reference proteome</keyword>
<feature type="region of interest" description="Disordered" evidence="1">
    <location>
        <begin position="766"/>
        <end position="785"/>
    </location>
</feature>
<proteinExistence type="predicted"/>
<evidence type="ECO:0000313" key="3">
    <source>
        <dbReference type="Proteomes" id="UP001211907"/>
    </source>
</evidence>
<feature type="region of interest" description="Disordered" evidence="1">
    <location>
        <begin position="718"/>
        <end position="756"/>
    </location>
</feature>
<comment type="caution">
    <text evidence="2">The sequence shown here is derived from an EMBL/GenBank/DDBJ whole genome shotgun (WGS) entry which is preliminary data.</text>
</comment>
<feature type="region of interest" description="Disordered" evidence="1">
    <location>
        <begin position="534"/>
        <end position="555"/>
    </location>
</feature>
<dbReference type="Proteomes" id="UP001211907">
    <property type="component" value="Unassembled WGS sequence"/>
</dbReference>
<feature type="compositionally biased region" description="Polar residues" evidence="1">
    <location>
        <begin position="534"/>
        <end position="544"/>
    </location>
</feature>
<evidence type="ECO:0000313" key="2">
    <source>
        <dbReference type="EMBL" id="KAJ3095989.1"/>
    </source>
</evidence>
<accession>A0AAD5XC62</accession>
<feature type="region of interest" description="Disordered" evidence="1">
    <location>
        <begin position="251"/>
        <end position="293"/>
    </location>
</feature>
<name>A0AAD5XC62_9FUNG</name>
<feature type="compositionally biased region" description="Polar residues" evidence="1">
    <location>
        <begin position="313"/>
        <end position="328"/>
    </location>
</feature>
<dbReference type="EMBL" id="JADGJH010002642">
    <property type="protein sequence ID" value="KAJ3095989.1"/>
    <property type="molecule type" value="Genomic_DNA"/>
</dbReference>
<protein>
    <submittedName>
        <fullName evidence="2">Uncharacterized protein</fullName>
    </submittedName>
</protein>
<feature type="compositionally biased region" description="Polar residues" evidence="1">
    <location>
        <begin position="1002"/>
        <end position="1020"/>
    </location>
</feature>
<gene>
    <name evidence="2" type="ORF">HK100_005672</name>
</gene>
<evidence type="ECO:0000256" key="1">
    <source>
        <dbReference type="SAM" id="MobiDB-lite"/>
    </source>
</evidence>
<feature type="compositionally biased region" description="Low complexity" evidence="1">
    <location>
        <begin position="722"/>
        <end position="736"/>
    </location>
</feature>